<name>A0ABR6BGD4_9PSEU</name>
<dbReference type="Proteomes" id="UP000517916">
    <property type="component" value="Unassembled WGS sequence"/>
</dbReference>
<comment type="caution">
    <text evidence="1">The sequence shown here is derived from an EMBL/GenBank/DDBJ whole genome shotgun (WGS) entry which is preliminary data.</text>
</comment>
<protein>
    <submittedName>
        <fullName evidence="1">Uncharacterized protein</fullName>
    </submittedName>
</protein>
<reference evidence="1 2" key="1">
    <citation type="submission" date="2020-08" db="EMBL/GenBank/DDBJ databases">
        <title>Genomic Encyclopedia of Archaeal and Bacterial Type Strains, Phase II (KMG-II): from individual species to whole genera.</title>
        <authorList>
            <person name="Goeker M."/>
        </authorList>
    </citation>
    <scope>NUCLEOTIDE SEQUENCE [LARGE SCALE GENOMIC DNA]</scope>
    <source>
        <strain evidence="1 2">DSM 43850</strain>
    </source>
</reference>
<dbReference type="RefSeq" id="WP_182837564.1">
    <property type="nucleotide sequence ID" value="NZ_BAAABQ010000059.1"/>
</dbReference>
<organism evidence="1 2">
    <name type="scientific">Kutzneria viridogrisea</name>
    <dbReference type="NCBI Taxonomy" id="47990"/>
    <lineage>
        <taxon>Bacteria</taxon>
        <taxon>Bacillati</taxon>
        <taxon>Actinomycetota</taxon>
        <taxon>Actinomycetes</taxon>
        <taxon>Pseudonocardiales</taxon>
        <taxon>Pseudonocardiaceae</taxon>
        <taxon>Kutzneria</taxon>
    </lineage>
</organism>
<sequence>MARRTEPTAPSVGRINDGWRVTEEWKVEVKDVGRIGTVHKVKGSRPEAYTGHLVGQTAALHTVLTAEQLAATEGYSTGRPGWVIPEYAAAALVQAWHDKMVKPEVDGGYHLIGHYDVQRRGDRAPLGTVRRVGSRYVAFPHGATVALHEQLTPEQLQAYPSYRTSPPGWIDPDEAARALVDWDTAHVD</sequence>
<accession>A0ABR6BGD4</accession>
<dbReference type="EMBL" id="JACJID010000002">
    <property type="protein sequence ID" value="MBA8925949.1"/>
    <property type="molecule type" value="Genomic_DNA"/>
</dbReference>
<evidence type="ECO:0000313" key="1">
    <source>
        <dbReference type="EMBL" id="MBA8925949.1"/>
    </source>
</evidence>
<proteinExistence type="predicted"/>
<evidence type="ECO:0000313" key="2">
    <source>
        <dbReference type="Proteomes" id="UP000517916"/>
    </source>
</evidence>
<gene>
    <name evidence="1" type="ORF">BC739_003148</name>
</gene>
<keyword evidence="2" id="KW-1185">Reference proteome</keyword>